<keyword evidence="2" id="KW-0472">Membrane</keyword>
<sequence length="463" mass="53296">MRLLDVDTFEIQSGYPDQDLTDAKGQLWYESSKETIHIPKYAILSHRWRKGEEVKFQDFSSLPKEKLRGFPSRNPVPMDSSTKPPQDHNDLSSSIYKIAGACKQVRETDDQTMRKLWIDTICVNQGDAQEVSTSINSMFRWYRNAEVCYVYLFDVSWDFTDPSSSQKRFVKSDWFCRGWTLQELLAPRKIKFFDRDWKYIGTRDDLVTHIVAATRISAEHLGGAFRSASLGQKMSWLARRTTERIEDRAYCALGIFGIYLDTRYGNGEEEFMRLQEEIIRSWAKEVPFDESLFAWRAEQIESSGILAPAPGCFRDAGDIMFLPGMAKYRGEQLLAGVKVRGPAMEIDNTGQMTLMVPCLGYMPAGVAGYLLTFGTAFLLATVPALVYQARRKDRDVQLNCWTKGADGKLHTKKIKMECANDKRWRRIDCGKLYDSSSTKLYPSAWLSNRFIRQLKLTDEIKYR</sequence>
<dbReference type="Proteomes" id="UP000256328">
    <property type="component" value="Unassembled WGS sequence"/>
</dbReference>
<dbReference type="AlphaFoldDB" id="A0A3D8SQ76"/>
<gene>
    <name evidence="4" type="ORF">BP5796_03642</name>
</gene>
<dbReference type="PANTHER" id="PTHR10622">
    <property type="entry name" value="HET DOMAIN-CONTAINING PROTEIN"/>
    <property type="match status" value="1"/>
</dbReference>
<evidence type="ECO:0000313" key="5">
    <source>
        <dbReference type="Proteomes" id="UP000256328"/>
    </source>
</evidence>
<accession>A0A3D8SQ76</accession>
<reference evidence="4 5" key="1">
    <citation type="journal article" date="2018" name="IMA Fungus">
        <title>IMA Genome-F 9: Draft genome sequence of Annulohypoxylon stygium, Aspergillus mulundensis, Berkeleyomyces basicola (syn. Thielaviopsis basicola), Ceratocystis smalleyi, two Cercospora beticola strains, Coleophoma cylindrospora, Fusarium fracticaudum, Phialophora cf. hyalina, and Morchella septimelata.</title>
        <authorList>
            <person name="Wingfield B.D."/>
            <person name="Bills G.F."/>
            <person name="Dong Y."/>
            <person name="Huang W."/>
            <person name="Nel W.J."/>
            <person name="Swalarsk-Parry B.S."/>
            <person name="Vaghefi N."/>
            <person name="Wilken P.M."/>
            <person name="An Z."/>
            <person name="de Beer Z.W."/>
            <person name="De Vos L."/>
            <person name="Chen L."/>
            <person name="Duong T.A."/>
            <person name="Gao Y."/>
            <person name="Hammerbacher A."/>
            <person name="Kikkert J.R."/>
            <person name="Li Y."/>
            <person name="Li H."/>
            <person name="Li K."/>
            <person name="Li Q."/>
            <person name="Liu X."/>
            <person name="Ma X."/>
            <person name="Naidoo K."/>
            <person name="Pethybridge S.J."/>
            <person name="Sun J."/>
            <person name="Steenkamp E.T."/>
            <person name="van der Nest M.A."/>
            <person name="van Wyk S."/>
            <person name="Wingfield M.J."/>
            <person name="Xiong C."/>
            <person name="Yue Q."/>
            <person name="Zhang X."/>
        </authorList>
    </citation>
    <scope>NUCLEOTIDE SEQUENCE [LARGE SCALE GENOMIC DNA]</scope>
    <source>
        <strain evidence="4 5">BP5796</strain>
    </source>
</reference>
<dbReference type="OrthoDB" id="20872at2759"/>
<evidence type="ECO:0000256" key="2">
    <source>
        <dbReference type="SAM" id="Phobius"/>
    </source>
</evidence>
<keyword evidence="5" id="KW-1185">Reference proteome</keyword>
<feature type="transmembrane region" description="Helical" evidence="2">
    <location>
        <begin position="366"/>
        <end position="387"/>
    </location>
</feature>
<evidence type="ECO:0000256" key="1">
    <source>
        <dbReference type="SAM" id="MobiDB-lite"/>
    </source>
</evidence>
<dbReference type="PANTHER" id="PTHR10622:SF10">
    <property type="entry name" value="HET DOMAIN-CONTAINING PROTEIN"/>
    <property type="match status" value="1"/>
</dbReference>
<comment type="caution">
    <text evidence="4">The sequence shown here is derived from an EMBL/GenBank/DDBJ whole genome shotgun (WGS) entry which is preliminary data.</text>
</comment>
<protein>
    <recommendedName>
        <fullName evidence="3">Heterokaryon incompatibility domain-containing protein</fullName>
    </recommendedName>
</protein>
<name>A0A3D8SQ76_9HELO</name>
<dbReference type="InterPro" id="IPR010730">
    <property type="entry name" value="HET"/>
</dbReference>
<evidence type="ECO:0000313" key="4">
    <source>
        <dbReference type="EMBL" id="RDW87948.1"/>
    </source>
</evidence>
<feature type="region of interest" description="Disordered" evidence="1">
    <location>
        <begin position="65"/>
        <end position="89"/>
    </location>
</feature>
<dbReference type="EMBL" id="PDLN01000004">
    <property type="protein sequence ID" value="RDW87948.1"/>
    <property type="molecule type" value="Genomic_DNA"/>
</dbReference>
<proteinExistence type="predicted"/>
<evidence type="ECO:0000259" key="3">
    <source>
        <dbReference type="Pfam" id="PF06985"/>
    </source>
</evidence>
<organism evidence="4 5">
    <name type="scientific">Coleophoma crateriformis</name>
    <dbReference type="NCBI Taxonomy" id="565419"/>
    <lineage>
        <taxon>Eukaryota</taxon>
        <taxon>Fungi</taxon>
        <taxon>Dikarya</taxon>
        <taxon>Ascomycota</taxon>
        <taxon>Pezizomycotina</taxon>
        <taxon>Leotiomycetes</taxon>
        <taxon>Helotiales</taxon>
        <taxon>Dermateaceae</taxon>
        <taxon>Coleophoma</taxon>
    </lineage>
</organism>
<feature type="domain" description="Heterokaryon incompatibility" evidence="3">
    <location>
        <begin position="41"/>
        <end position="154"/>
    </location>
</feature>
<keyword evidence="2" id="KW-0812">Transmembrane</keyword>
<dbReference type="Pfam" id="PF06985">
    <property type="entry name" value="HET"/>
    <property type="match status" value="1"/>
</dbReference>
<keyword evidence="2" id="KW-1133">Transmembrane helix</keyword>